<keyword evidence="3" id="KW-1185">Reference proteome</keyword>
<dbReference type="GeneID" id="28732677"/>
<evidence type="ECO:0000313" key="2">
    <source>
        <dbReference type="EMBL" id="KPI35020.1"/>
    </source>
</evidence>
<name>A0A0N1H2Z6_9EURO</name>
<dbReference type="GO" id="GO:0016491">
    <property type="term" value="F:oxidoreductase activity"/>
    <property type="evidence" value="ECO:0007669"/>
    <property type="project" value="InterPro"/>
</dbReference>
<dbReference type="EMBL" id="LFJN01000046">
    <property type="protein sequence ID" value="KPI35020.1"/>
    <property type="molecule type" value="Genomic_DNA"/>
</dbReference>
<dbReference type="VEuPathDB" id="FungiDB:AB675_11908"/>
<dbReference type="AlphaFoldDB" id="A0A0N1H2Z6"/>
<accession>A0A0N1H2Z6</accession>
<dbReference type="STRING" id="1664694.A0A0N1H2Z6"/>
<reference evidence="2 3" key="1">
    <citation type="submission" date="2015-06" db="EMBL/GenBank/DDBJ databases">
        <title>Draft genome of the ant-associated black yeast Phialophora attae CBS 131958.</title>
        <authorList>
            <person name="Moreno L.F."/>
            <person name="Stielow B.J."/>
            <person name="de Hoog S."/>
            <person name="Vicente V.A."/>
            <person name="Weiss V.A."/>
            <person name="de Vries M."/>
            <person name="Cruz L.M."/>
            <person name="Souza E.M."/>
        </authorList>
    </citation>
    <scope>NUCLEOTIDE SEQUENCE [LARGE SCALE GENOMIC DNA]</scope>
    <source>
        <strain evidence="2 3">CBS 131958</strain>
    </source>
</reference>
<dbReference type="Proteomes" id="UP000038010">
    <property type="component" value="Unassembled WGS sequence"/>
</dbReference>
<evidence type="ECO:0000313" key="3">
    <source>
        <dbReference type="Proteomes" id="UP000038010"/>
    </source>
</evidence>
<sequence length="252" mass="28286">MAYSDYDDEDKIKAVYLRDVANRLKTLLNAQHVQIFEHTVSHGNPLCIPAHDFLICQHVNLLSKGPKASRHIPNLYRLGLHLQSATSIAHVDTTSPWAVAMAAQLNPSRANELRSGKARIQCVNFWRPITGPVQDWPLALCSATSIKEPSKQLEPCDLVYPDYVVENRQVYHDTGYDWFYASEMMPNEAWVFLQSDTDPSTKPVAHTAFPLSEDLDPSSMPARESIEVRALVYYGGFEDVVDVDVSKSITPS</sequence>
<dbReference type="PANTHER" id="PTHR34598:SF3">
    <property type="entry name" value="OXIDOREDUCTASE AN1597"/>
    <property type="match status" value="1"/>
</dbReference>
<proteinExistence type="inferred from homology"/>
<dbReference type="InterPro" id="IPR044053">
    <property type="entry name" value="AsaB-like"/>
</dbReference>
<comment type="similarity">
    <text evidence="1">Belongs to the asaB hydroxylase/desaturase family.</text>
</comment>
<gene>
    <name evidence="2" type="ORF">AB675_11908</name>
</gene>
<dbReference type="OrthoDB" id="412788at2759"/>
<comment type="caution">
    <text evidence="2">The sequence shown here is derived from an EMBL/GenBank/DDBJ whole genome shotgun (WGS) entry which is preliminary data.</text>
</comment>
<dbReference type="RefSeq" id="XP_017994983.1">
    <property type="nucleotide sequence ID" value="XM_018140796.1"/>
</dbReference>
<evidence type="ECO:0000256" key="1">
    <source>
        <dbReference type="ARBA" id="ARBA00023604"/>
    </source>
</evidence>
<dbReference type="NCBIfam" id="NF041278">
    <property type="entry name" value="CmcJ_NvfI_EfuI"/>
    <property type="match status" value="1"/>
</dbReference>
<dbReference type="PANTHER" id="PTHR34598">
    <property type="entry name" value="BLL6449 PROTEIN"/>
    <property type="match status" value="1"/>
</dbReference>
<organism evidence="2 3">
    <name type="scientific">Cyphellophora attinorum</name>
    <dbReference type="NCBI Taxonomy" id="1664694"/>
    <lineage>
        <taxon>Eukaryota</taxon>
        <taxon>Fungi</taxon>
        <taxon>Dikarya</taxon>
        <taxon>Ascomycota</taxon>
        <taxon>Pezizomycotina</taxon>
        <taxon>Eurotiomycetes</taxon>
        <taxon>Chaetothyriomycetidae</taxon>
        <taxon>Chaetothyriales</taxon>
        <taxon>Cyphellophoraceae</taxon>
        <taxon>Cyphellophora</taxon>
    </lineage>
</organism>
<protein>
    <submittedName>
        <fullName evidence="2">Uncharacterized protein</fullName>
    </submittedName>
</protein>